<gene>
    <name evidence="1" type="ORF">BJ138DRAFT_746801</name>
</gene>
<name>A0ACB7ZXS4_9AGAM</name>
<evidence type="ECO:0000313" key="1">
    <source>
        <dbReference type="EMBL" id="KAH7905588.1"/>
    </source>
</evidence>
<sequence>MADSALIQELQVAQTANYVAAAAGALVVYDQVLTSLQEVDHIWNRQWSFTTALYLIARYSGDLQVIGAAAWAMCINWTYLVNLNIMLAESWLQNIFPVAMQAILTIRVYALFNRSKKVLIVLAMLYALQAIATFVSTALLYNSRALHEYTPPSAVLRNLSA</sequence>
<organism evidence="1 2">
    <name type="scientific">Hygrophoropsis aurantiaca</name>
    <dbReference type="NCBI Taxonomy" id="72124"/>
    <lineage>
        <taxon>Eukaryota</taxon>
        <taxon>Fungi</taxon>
        <taxon>Dikarya</taxon>
        <taxon>Basidiomycota</taxon>
        <taxon>Agaricomycotina</taxon>
        <taxon>Agaricomycetes</taxon>
        <taxon>Agaricomycetidae</taxon>
        <taxon>Boletales</taxon>
        <taxon>Coniophorineae</taxon>
        <taxon>Hygrophoropsidaceae</taxon>
        <taxon>Hygrophoropsis</taxon>
    </lineage>
</organism>
<keyword evidence="2" id="KW-1185">Reference proteome</keyword>
<proteinExistence type="predicted"/>
<accession>A0ACB7ZXS4</accession>
<evidence type="ECO:0000313" key="2">
    <source>
        <dbReference type="Proteomes" id="UP000790377"/>
    </source>
</evidence>
<dbReference type="Proteomes" id="UP000790377">
    <property type="component" value="Unassembled WGS sequence"/>
</dbReference>
<protein>
    <submittedName>
        <fullName evidence="1">Uncharacterized protein</fullName>
    </submittedName>
</protein>
<comment type="caution">
    <text evidence="1">The sequence shown here is derived from an EMBL/GenBank/DDBJ whole genome shotgun (WGS) entry which is preliminary data.</text>
</comment>
<reference evidence="1" key="1">
    <citation type="journal article" date="2021" name="New Phytol.">
        <title>Evolutionary innovations through gain and loss of genes in the ectomycorrhizal Boletales.</title>
        <authorList>
            <person name="Wu G."/>
            <person name="Miyauchi S."/>
            <person name="Morin E."/>
            <person name="Kuo A."/>
            <person name="Drula E."/>
            <person name="Varga T."/>
            <person name="Kohler A."/>
            <person name="Feng B."/>
            <person name="Cao Y."/>
            <person name="Lipzen A."/>
            <person name="Daum C."/>
            <person name="Hundley H."/>
            <person name="Pangilinan J."/>
            <person name="Johnson J."/>
            <person name="Barry K."/>
            <person name="LaButti K."/>
            <person name="Ng V."/>
            <person name="Ahrendt S."/>
            <person name="Min B."/>
            <person name="Choi I.G."/>
            <person name="Park H."/>
            <person name="Plett J.M."/>
            <person name="Magnuson J."/>
            <person name="Spatafora J.W."/>
            <person name="Nagy L.G."/>
            <person name="Henrissat B."/>
            <person name="Grigoriev I.V."/>
            <person name="Yang Z.L."/>
            <person name="Xu J."/>
            <person name="Martin F.M."/>
        </authorList>
    </citation>
    <scope>NUCLEOTIDE SEQUENCE</scope>
    <source>
        <strain evidence="1">ATCC 28755</strain>
    </source>
</reference>
<dbReference type="EMBL" id="MU268160">
    <property type="protein sequence ID" value="KAH7905588.1"/>
    <property type="molecule type" value="Genomic_DNA"/>
</dbReference>